<dbReference type="AlphaFoldDB" id="A0A1V2EZ01"/>
<dbReference type="EMBL" id="MPSB01000001">
    <property type="protein sequence ID" value="ONF97399.1"/>
    <property type="molecule type" value="Genomic_DNA"/>
</dbReference>
<evidence type="ECO:0000313" key="2">
    <source>
        <dbReference type="EMBL" id="ONF97399.1"/>
    </source>
</evidence>
<evidence type="ECO:0000313" key="3">
    <source>
        <dbReference type="Proteomes" id="UP000188729"/>
    </source>
</evidence>
<gene>
    <name evidence="2" type="ORF">SPHI_00280</name>
</gene>
<dbReference type="Gene3D" id="3.40.30.10">
    <property type="entry name" value="Glutaredoxin"/>
    <property type="match status" value="1"/>
</dbReference>
<dbReference type="CDD" id="cd03024">
    <property type="entry name" value="DsbA_FrnE"/>
    <property type="match status" value="1"/>
</dbReference>
<proteinExistence type="predicted"/>
<dbReference type="PANTHER" id="PTHR13887">
    <property type="entry name" value="GLUTATHIONE S-TRANSFERASE KAPPA"/>
    <property type="match status" value="1"/>
</dbReference>
<accession>A0A1V2EZ01</accession>
<organism evidence="2 3">
    <name type="scientific">Sphingomonas jeddahensis</name>
    <dbReference type="NCBI Taxonomy" id="1915074"/>
    <lineage>
        <taxon>Bacteria</taxon>
        <taxon>Pseudomonadati</taxon>
        <taxon>Pseudomonadota</taxon>
        <taxon>Alphaproteobacteria</taxon>
        <taxon>Sphingomonadales</taxon>
        <taxon>Sphingomonadaceae</taxon>
        <taxon>Sphingomonas</taxon>
    </lineage>
</organism>
<dbReference type="STRING" id="1915074.SPHI_00280"/>
<feature type="domain" description="DSBA-like thioredoxin" evidence="1">
    <location>
        <begin position="6"/>
        <end position="206"/>
    </location>
</feature>
<dbReference type="Proteomes" id="UP000188729">
    <property type="component" value="Unassembled WGS sequence"/>
</dbReference>
<dbReference type="PANTHER" id="PTHR13887:SF41">
    <property type="entry name" value="THIOREDOXIN SUPERFAMILY PROTEIN"/>
    <property type="match status" value="1"/>
</dbReference>
<dbReference type="InterPro" id="IPR036249">
    <property type="entry name" value="Thioredoxin-like_sf"/>
</dbReference>
<comment type="caution">
    <text evidence="2">The sequence shown here is derived from an EMBL/GenBank/DDBJ whole genome shotgun (WGS) entry which is preliminary data.</text>
</comment>
<protein>
    <submittedName>
        <fullName evidence="2">DSBA-like thioredoxin domain protein</fullName>
    </submittedName>
</protein>
<dbReference type="InterPro" id="IPR001853">
    <property type="entry name" value="DSBA-like_thioredoxin_dom"/>
</dbReference>
<reference evidence="2 3" key="1">
    <citation type="submission" date="2016-11" db="EMBL/GenBank/DDBJ databases">
        <title>Genome sequence of Sphingomonas jeddahensis G39.</title>
        <authorList>
            <person name="Poehlein A."/>
            <person name="Wuebbeler J.H."/>
            <person name="Steinbuechel A."/>
            <person name="Daniel R."/>
        </authorList>
    </citation>
    <scope>NUCLEOTIDE SEQUENCE [LARGE SCALE GENOMIC DNA]</scope>
    <source>
        <strain evidence="2 3">G39</strain>
    </source>
</reference>
<sequence length="212" mass="22947">MRTLRLDIVSDIVCPWCYIGLANLERALAALEGEVAVDIAFHPLQLNPGLPPQGEATADNIARKYGLTPDQARSRGGGVREAAAEAGVAMAGRPDRIYDTFDAHRLLYWAGEQGRQLALKHALFDAYFEQGRNIADHAALADAAEAAGLDRAAANDVLRRGSYAAQVNDDEIEWRSEGIASVPTMVIDREFVVSGAQAPARIERALRKLAAR</sequence>
<dbReference type="SUPFAM" id="SSF52833">
    <property type="entry name" value="Thioredoxin-like"/>
    <property type="match status" value="1"/>
</dbReference>
<dbReference type="GO" id="GO:0016491">
    <property type="term" value="F:oxidoreductase activity"/>
    <property type="evidence" value="ECO:0007669"/>
    <property type="project" value="InterPro"/>
</dbReference>
<name>A0A1V2EZ01_9SPHN</name>
<dbReference type="RefSeq" id="WP_233130554.1">
    <property type="nucleotide sequence ID" value="NZ_MPSB01000001.1"/>
</dbReference>
<keyword evidence="3" id="KW-1185">Reference proteome</keyword>
<dbReference type="Pfam" id="PF01323">
    <property type="entry name" value="DSBA"/>
    <property type="match status" value="1"/>
</dbReference>
<evidence type="ECO:0000259" key="1">
    <source>
        <dbReference type="Pfam" id="PF01323"/>
    </source>
</evidence>